<dbReference type="EMBL" id="JACHXI010000025">
    <property type="protein sequence ID" value="MBB3105090.1"/>
    <property type="molecule type" value="Genomic_DNA"/>
</dbReference>
<dbReference type="RefSeq" id="WP_183167934.1">
    <property type="nucleotide sequence ID" value="NZ_JACHXI010000025.1"/>
</dbReference>
<reference evidence="1 2" key="1">
    <citation type="submission" date="2020-08" db="EMBL/GenBank/DDBJ databases">
        <title>Genomic Encyclopedia of Type Strains, Phase III (KMG-III): the genomes of soil and plant-associated and newly described type strains.</title>
        <authorList>
            <person name="Whitman W."/>
        </authorList>
    </citation>
    <scope>NUCLEOTIDE SEQUENCE [LARGE SCALE GENOMIC DNA]</scope>
    <source>
        <strain evidence="1 2">CECT 4462</strain>
    </source>
</reference>
<name>A0A839T8A1_AZOMA</name>
<dbReference type="AlphaFoldDB" id="A0A839T8A1"/>
<sequence length="140" mass="16435">MDIQQAGITQVFPDAHLLSRNLLSDRLRQYLETLDCPGIINDWRERENQWRSLLNELQQCGLMGTIVRNAETTQWAFISPDPQQQGSYRYTCFDRIGFFAHGVYRSPQDTLKALFDMGYRFVDDSSRLDEVSRLPEWKAR</sequence>
<gene>
    <name evidence="1" type="ORF">FHR87_003524</name>
</gene>
<organism evidence="1 2">
    <name type="scientific">Azomonas macrocytogenes</name>
    <name type="common">Azotobacter macrocytogenes</name>
    <dbReference type="NCBI Taxonomy" id="69962"/>
    <lineage>
        <taxon>Bacteria</taxon>
        <taxon>Pseudomonadati</taxon>
        <taxon>Pseudomonadota</taxon>
        <taxon>Gammaproteobacteria</taxon>
        <taxon>Pseudomonadales</taxon>
        <taxon>Pseudomonadaceae</taxon>
        <taxon>Azomonas</taxon>
    </lineage>
</organism>
<accession>A0A839T8A1</accession>
<evidence type="ECO:0000313" key="2">
    <source>
        <dbReference type="Proteomes" id="UP000549250"/>
    </source>
</evidence>
<keyword evidence="2" id="KW-1185">Reference proteome</keyword>
<protein>
    <submittedName>
        <fullName evidence="1">Uncharacterized protein</fullName>
    </submittedName>
</protein>
<proteinExistence type="predicted"/>
<dbReference type="Proteomes" id="UP000549250">
    <property type="component" value="Unassembled WGS sequence"/>
</dbReference>
<evidence type="ECO:0000313" key="1">
    <source>
        <dbReference type="EMBL" id="MBB3105090.1"/>
    </source>
</evidence>
<comment type="caution">
    <text evidence="1">The sequence shown here is derived from an EMBL/GenBank/DDBJ whole genome shotgun (WGS) entry which is preliminary data.</text>
</comment>